<gene>
    <name evidence="1" type="ORF">D7322_06420</name>
</gene>
<proteinExistence type="predicted"/>
<evidence type="ECO:0000313" key="2">
    <source>
        <dbReference type="Proteomes" id="UP000282423"/>
    </source>
</evidence>
<accession>A0A420W1J9</accession>
<comment type="caution">
    <text evidence="1">The sequence shown here is derived from an EMBL/GenBank/DDBJ whole genome shotgun (WGS) entry which is preliminary data.</text>
</comment>
<dbReference type="OrthoDB" id="9864663at2"/>
<keyword evidence="2" id="KW-1185">Reference proteome</keyword>
<reference evidence="1 2" key="1">
    <citation type="submission" date="2018-10" db="EMBL/GenBank/DDBJ databases">
        <title>Sphingobacterium sp. M05W1-28.</title>
        <authorList>
            <person name="Cai H."/>
        </authorList>
    </citation>
    <scope>NUCLEOTIDE SEQUENCE [LARGE SCALE GENOMIC DNA]</scope>
    <source>
        <strain evidence="1 2">M05W1-28</strain>
    </source>
</reference>
<sequence length="80" mass="9449">MATGIDKKQHKLLIECIDRLLEGETDPQEWLKRKEELEDRFGELLCAIRQVEQSIVNYKNLYASIRPLAAKAHRRRTRKS</sequence>
<dbReference type="RefSeq" id="WP_121122413.1">
    <property type="nucleotide sequence ID" value="NZ_RBWS01000005.1"/>
</dbReference>
<name>A0A420W1J9_9SPHI</name>
<dbReference type="EMBL" id="RBWS01000005">
    <property type="protein sequence ID" value="RKO72431.1"/>
    <property type="molecule type" value="Genomic_DNA"/>
</dbReference>
<dbReference type="AlphaFoldDB" id="A0A420W1J9"/>
<organism evidence="1 2">
    <name type="scientific">Sphingobacterium puteale</name>
    <dbReference type="NCBI Taxonomy" id="2420510"/>
    <lineage>
        <taxon>Bacteria</taxon>
        <taxon>Pseudomonadati</taxon>
        <taxon>Bacteroidota</taxon>
        <taxon>Sphingobacteriia</taxon>
        <taxon>Sphingobacteriales</taxon>
        <taxon>Sphingobacteriaceae</taxon>
        <taxon>Sphingobacterium</taxon>
    </lineage>
</organism>
<evidence type="ECO:0000313" key="1">
    <source>
        <dbReference type="EMBL" id="RKO72431.1"/>
    </source>
</evidence>
<protein>
    <submittedName>
        <fullName evidence="1">Uncharacterized protein</fullName>
    </submittedName>
</protein>
<dbReference type="Proteomes" id="UP000282423">
    <property type="component" value="Unassembled WGS sequence"/>
</dbReference>